<dbReference type="Proteomes" id="UP000269689">
    <property type="component" value="Unassembled WGS sequence"/>
</dbReference>
<keyword evidence="3" id="KW-1185">Reference proteome</keyword>
<dbReference type="AlphaFoldDB" id="A0A3N4USA8"/>
<organism evidence="2 3">
    <name type="scientific">Pacificibacter maritimus</name>
    <dbReference type="NCBI Taxonomy" id="762213"/>
    <lineage>
        <taxon>Bacteria</taxon>
        <taxon>Pseudomonadati</taxon>
        <taxon>Pseudomonadota</taxon>
        <taxon>Alphaproteobacteria</taxon>
        <taxon>Rhodobacterales</taxon>
        <taxon>Roseobacteraceae</taxon>
        <taxon>Pacificibacter</taxon>
    </lineage>
</organism>
<sequence>MSTPINLNKFRKIKARADKRLKADENSLKFGRSKAQKAAEKAQSNSLQRHLDAHKRDRSE</sequence>
<name>A0A3N4USA8_9RHOB</name>
<dbReference type="InterPro" id="IPR025227">
    <property type="entry name" value="DUF4169"/>
</dbReference>
<gene>
    <name evidence="2" type="ORF">EDD53_0697</name>
</gene>
<protein>
    <submittedName>
        <fullName evidence="2">Uncharacterized protein DUF4169</fullName>
    </submittedName>
</protein>
<dbReference type="OrthoDB" id="7192657at2"/>
<reference evidence="2 3" key="1">
    <citation type="submission" date="2018-11" db="EMBL/GenBank/DDBJ databases">
        <title>Genomic Encyclopedia of Type Strains, Phase IV (KMG-IV): sequencing the most valuable type-strain genomes for metagenomic binning, comparative biology and taxonomic classification.</title>
        <authorList>
            <person name="Goeker M."/>
        </authorList>
    </citation>
    <scope>NUCLEOTIDE SEQUENCE [LARGE SCALE GENOMIC DNA]</scope>
    <source>
        <strain evidence="2 3">DSM 104731</strain>
    </source>
</reference>
<evidence type="ECO:0000313" key="3">
    <source>
        <dbReference type="Proteomes" id="UP000269689"/>
    </source>
</evidence>
<evidence type="ECO:0000256" key="1">
    <source>
        <dbReference type="SAM" id="MobiDB-lite"/>
    </source>
</evidence>
<accession>A0A3N4USA8</accession>
<dbReference type="Pfam" id="PF13770">
    <property type="entry name" value="DUF4169"/>
    <property type="match status" value="1"/>
</dbReference>
<feature type="compositionally biased region" description="Basic and acidic residues" evidence="1">
    <location>
        <begin position="49"/>
        <end position="60"/>
    </location>
</feature>
<dbReference type="RefSeq" id="WP_123791780.1">
    <property type="nucleotide sequence ID" value="NZ_RKQK01000001.1"/>
</dbReference>
<proteinExistence type="predicted"/>
<evidence type="ECO:0000313" key="2">
    <source>
        <dbReference type="EMBL" id="RPE71575.1"/>
    </source>
</evidence>
<dbReference type="EMBL" id="RKQK01000001">
    <property type="protein sequence ID" value="RPE71575.1"/>
    <property type="molecule type" value="Genomic_DNA"/>
</dbReference>
<feature type="region of interest" description="Disordered" evidence="1">
    <location>
        <begin position="24"/>
        <end position="60"/>
    </location>
</feature>
<comment type="caution">
    <text evidence="2">The sequence shown here is derived from an EMBL/GenBank/DDBJ whole genome shotgun (WGS) entry which is preliminary data.</text>
</comment>